<accession>A0AA87SYL9</accession>
<proteinExistence type="predicted"/>
<dbReference type="AlphaFoldDB" id="A0AA87SYL9"/>
<dbReference type="EMBL" id="AKWM02000051">
    <property type="protein sequence ID" value="EKR99481.1"/>
    <property type="molecule type" value="Genomic_DNA"/>
</dbReference>
<protein>
    <submittedName>
        <fullName evidence="1">Uncharacterized protein</fullName>
    </submittedName>
</protein>
<dbReference type="Proteomes" id="UP000001343">
    <property type="component" value="Unassembled WGS sequence"/>
</dbReference>
<gene>
    <name evidence="1" type="ORF">LEP1GSC125_0097</name>
</gene>
<name>A0AA87SYL9_9LEPT</name>
<evidence type="ECO:0000313" key="1">
    <source>
        <dbReference type="EMBL" id="EKR99481.1"/>
    </source>
</evidence>
<reference evidence="1 2" key="1">
    <citation type="journal article" date="2014" name="Int. J. Syst. Evol. Microbiol.">
        <title>Leptospira mayottensis sp. nov., a pathogenic species of the genus Leptospira isolated from humans.</title>
        <authorList>
            <person name="Bourhy P."/>
            <person name="Collet L."/>
            <person name="Brisse S."/>
            <person name="Picardeau M."/>
        </authorList>
    </citation>
    <scope>NUCLEOTIDE SEQUENCE [LARGE SCALE GENOMIC DNA]</scope>
    <source>
        <strain evidence="1 2">200901122</strain>
    </source>
</reference>
<organism evidence="1 2">
    <name type="scientific">Leptospira mayottensis 200901122</name>
    <dbReference type="NCBI Taxonomy" id="1193010"/>
    <lineage>
        <taxon>Bacteria</taxon>
        <taxon>Pseudomonadati</taxon>
        <taxon>Spirochaetota</taxon>
        <taxon>Spirochaetia</taxon>
        <taxon>Leptospirales</taxon>
        <taxon>Leptospiraceae</taxon>
        <taxon>Leptospira</taxon>
    </lineage>
</organism>
<sequence>MDLGYKGGDHHPDDVQVHLSNKSRKYMIRWQRMWMDRRFATFSKVKKDIISMHLIRCRL</sequence>
<evidence type="ECO:0000313" key="2">
    <source>
        <dbReference type="Proteomes" id="UP000001343"/>
    </source>
</evidence>
<comment type="caution">
    <text evidence="1">The sequence shown here is derived from an EMBL/GenBank/DDBJ whole genome shotgun (WGS) entry which is preliminary data.</text>
</comment>